<evidence type="ECO:0000256" key="5">
    <source>
        <dbReference type="ARBA" id="ARBA00022801"/>
    </source>
</evidence>
<evidence type="ECO:0000259" key="8">
    <source>
        <dbReference type="SMART" id="SM01217"/>
    </source>
</evidence>
<evidence type="ECO:0000256" key="7">
    <source>
        <dbReference type="SAM" id="SignalP"/>
    </source>
</evidence>
<evidence type="ECO:0000256" key="6">
    <source>
        <dbReference type="ARBA" id="ARBA00023295"/>
    </source>
</evidence>
<dbReference type="EMBL" id="JAGDFL010000459">
    <property type="protein sequence ID" value="KAG7387979.1"/>
    <property type="molecule type" value="Genomic_DNA"/>
</dbReference>
<dbReference type="OrthoDB" id="416222at2759"/>
<evidence type="ECO:0000313" key="9">
    <source>
        <dbReference type="EMBL" id="KAG7387979.1"/>
    </source>
</evidence>
<comment type="similarity">
    <text evidence="2">Belongs to the glycosyl hydrolase 3 family.</text>
</comment>
<dbReference type="FunFam" id="3.20.20.300:FF:000007">
    <property type="entry name" value="Lysosomal beta glucosidase"/>
    <property type="match status" value="1"/>
</dbReference>
<dbReference type="AlphaFoldDB" id="A0A8T1W8D4"/>
<dbReference type="GO" id="GO:0008422">
    <property type="term" value="F:beta-glucosidase activity"/>
    <property type="evidence" value="ECO:0007669"/>
    <property type="project" value="UniProtKB-EC"/>
</dbReference>
<evidence type="ECO:0000256" key="1">
    <source>
        <dbReference type="ARBA" id="ARBA00000448"/>
    </source>
</evidence>
<dbReference type="GO" id="GO:0009251">
    <property type="term" value="P:glucan catabolic process"/>
    <property type="evidence" value="ECO:0007669"/>
    <property type="project" value="TreeGrafter"/>
</dbReference>
<dbReference type="PANTHER" id="PTHR30620">
    <property type="entry name" value="PERIPLASMIC BETA-GLUCOSIDASE-RELATED"/>
    <property type="match status" value="1"/>
</dbReference>
<protein>
    <recommendedName>
        <fullName evidence="3">beta-glucosidase</fullName>
        <ecNumber evidence="3">3.2.1.21</ecNumber>
    </recommendedName>
</protein>
<dbReference type="PANTHER" id="PTHR30620:SF16">
    <property type="entry name" value="LYSOSOMAL BETA GLUCOSIDASE"/>
    <property type="match status" value="1"/>
</dbReference>
<feature type="chain" id="PRO_5035826587" description="beta-glucosidase" evidence="7">
    <location>
        <begin position="24"/>
        <end position="777"/>
    </location>
</feature>
<dbReference type="FunFam" id="2.60.40.10:FF:000731">
    <property type="entry name" value="Lysosomal beta glucosidase"/>
    <property type="match status" value="1"/>
</dbReference>
<dbReference type="Pfam" id="PF00933">
    <property type="entry name" value="Glyco_hydro_3"/>
    <property type="match status" value="1"/>
</dbReference>
<keyword evidence="4 7" id="KW-0732">Signal</keyword>
<dbReference type="SMART" id="SM01217">
    <property type="entry name" value="Fn3_like"/>
    <property type="match status" value="1"/>
</dbReference>
<dbReference type="InterPro" id="IPR026891">
    <property type="entry name" value="Fn3-like"/>
</dbReference>
<keyword evidence="5" id="KW-0378">Hydrolase</keyword>
<evidence type="ECO:0000313" key="10">
    <source>
        <dbReference type="Proteomes" id="UP000693981"/>
    </source>
</evidence>
<reference evidence="9" key="1">
    <citation type="submission" date="2021-02" db="EMBL/GenBank/DDBJ databases">
        <authorList>
            <person name="Palmer J.M."/>
        </authorList>
    </citation>
    <scope>NUCLEOTIDE SEQUENCE</scope>
    <source>
        <strain evidence="9">SCRP23</strain>
    </source>
</reference>
<evidence type="ECO:0000256" key="4">
    <source>
        <dbReference type="ARBA" id="ARBA00022729"/>
    </source>
</evidence>
<organism evidence="9 10">
    <name type="scientific">Phytophthora boehmeriae</name>
    <dbReference type="NCBI Taxonomy" id="109152"/>
    <lineage>
        <taxon>Eukaryota</taxon>
        <taxon>Sar</taxon>
        <taxon>Stramenopiles</taxon>
        <taxon>Oomycota</taxon>
        <taxon>Peronosporomycetes</taxon>
        <taxon>Peronosporales</taxon>
        <taxon>Peronosporaceae</taxon>
        <taxon>Phytophthora</taxon>
    </lineage>
</organism>
<feature type="domain" description="Fibronectin type III-like" evidence="8">
    <location>
        <begin position="670"/>
        <end position="744"/>
    </location>
</feature>
<keyword evidence="10" id="KW-1185">Reference proteome</keyword>
<dbReference type="Proteomes" id="UP000693981">
    <property type="component" value="Unassembled WGS sequence"/>
</dbReference>
<dbReference type="InterPro" id="IPR002772">
    <property type="entry name" value="Glyco_hydro_3_C"/>
</dbReference>
<gene>
    <name evidence="9" type="ORF">PHYBOEH_008038</name>
</gene>
<feature type="signal peptide" evidence="7">
    <location>
        <begin position="1"/>
        <end position="23"/>
    </location>
</feature>
<accession>A0A8T1W8D4</accession>
<dbReference type="Pfam" id="PF14310">
    <property type="entry name" value="Fn3-like"/>
    <property type="match status" value="1"/>
</dbReference>
<comment type="catalytic activity">
    <reaction evidence="1">
        <text>Hydrolysis of terminal, non-reducing beta-D-glucosyl residues with release of beta-D-glucose.</text>
        <dbReference type="EC" id="3.2.1.21"/>
    </reaction>
</comment>
<sequence>MLKSWFSAVCCLAMGLAARDAVADQWDAQTDLIVDSMSEDQLVGQMVQVAFSRFFNASKTFDEDAFREYAKLKIGSYLSGPWQSSSYEGKYGWTAQEWRDVLSRAQDIVMEENDGHPFVFGIDSTHGAGFTTGAVMFGQQINAAATFNPELVYEMGRITGRDTQASGTPWIFGPVLEISQNPLWARTWETFGEDPYLVSVMADSLIRGMQENNQTSACMKHWIAYSKTITGHDKDGVTVSDFELLNYFFPSFKAAHDAGAMSVMENYISVNGIPTIANAKLMKTLLREDLGFDGMVVSDFAEIQHLNTFHRFARNNEEASQLSVKRTSVDMTMASSDYGFINATKALIANNPEYLNRVKESARRVIKFKLKLGLYENPVPGADLVDLVGNDEDITAALDGARESIVLLQNNDSVLPIAESAKIFLTGPSADDVGLQCGGWTLSQQGYSGNDMFPNGISVKAGFQAIANESVTYFNGLNITGNYTTDDLAKAKELASQAEYTIAVIGETHYTEKTNGDINDLDLPAGQIEYVNELASTGTKVIVVLVEGRPRLLGDLPSNVHAVINAMLPCELGGQAVAEIIYGRVNPSGRMPITYPKDPANIMMPYNHLVSTQCASGDYCEMQWEFGAGLSYTTFEYSDLKLSRTNVTNSAETIDVSVVVTNSGKIAGKEVVMLFLTQPFRTISVPEVKQLKKFSKISLEAGASQTVTFTLSADDWSVYYPQIGNGLKKVAEDADYVIAIKPETDCDVYNETAIANPLCATFTLQTGDHPFGSFEVY</sequence>
<comment type="caution">
    <text evidence="9">The sequence shown here is derived from an EMBL/GenBank/DDBJ whole genome shotgun (WGS) entry which is preliminary data.</text>
</comment>
<dbReference type="InterPro" id="IPR051915">
    <property type="entry name" value="Cellulose_Degrad_GH3"/>
</dbReference>
<dbReference type="FunFam" id="3.40.50.1700:FF:000006">
    <property type="entry name" value="Lysosomal beta glucosidase"/>
    <property type="match status" value="1"/>
</dbReference>
<evidence type="ECO:0000256" key="3">
    <source>
        <dbReference type="ARBA" id="ARBA00012744"/>
    </source>
</evidence>
<dbReference type="InterPro" id="IPR001764">
    <property type="entry name" value="Glyco_hydro_3_N"/>
</dbReference>
<keyword evidence="6" id="KW-0326">Glycosidase</keyword>
<proteinExistence type="inferred from homology"/>
<dbReference type="Pfam" id="PF01915">
    <property type="entry name" value="Glyco_hydro_3_C"/>
    <property type="match status" value="1"/>
</dbReference>
<evidence type="ECO:0000256" key="2">
    <source>
        <dbReference type="ARBA" id="ARBA00005336"/>
    </source>
</evidence>
<dbReference type="EC" id="3.2.1.21" evidence="3"/>
<name>A0A8T1W8D4_9STRA</name>